<dbReference type="Proteomes" id="UP000199572">
    <property type="component" value="Unassembled WGS sequence"/>
</dbReference>
<dbReference type="STRING" id="390241.SAMN04488023_10622"/>
<dbReference type="AlphaFoldDB" id="A0A1H9MKR6"/>
<reference evidence="1 2" key="1">
    <citation type="submission" date="2016-10" db="EMBL/GenBank/DDBJ databases">
        <authorList>
            <person name="de Groot N.N."/>
        </authorList>
    </citation>
    <scope>NUCLEOTIDE SEQUENCE [LARGE SCALE GENOMIC DNA]</scope>
    <source>
        <strain evidence="1 2">DSM 18610</strain>
    </source>
</reference>
<gene>
    <name evidence="1" type="ORF">SAMN04488023_10622</name>
</gene>
<dbReference type="EMBL" id="FOGG01000006">
    <property type="protein sequence ID" value="SER24208.1"/>
    <property type="molecule type" value="Genomic_DNA"/>
</dbReference>
<accession>A0A1H9MKR6</accession>
<proteinExistence type="predicted"/>
<evidence type="ECO:0000313" key="1">
    <source>
        <dbReference type="EMBL" id="SER24208.1"/>
    </source>
</evidence>
<keyword evidence="2" id="KW-1185">Reference proteome</keyword>
<organism evidence="1 2">
    <name type="scientific">Pedobacter rhizosphaerae</name>
    <dbReference type="NCBI Taxonomy" id="390241"/>
    <lineage>
        <taxon>Bacteria</taxon>
        <taxon>Pseudomonadati</taxon>
        <taxon>Bacteroidota</taxon>
        <taxon>Sphingobacteriia</taxon>
        <taxon>Sphingobacteriales</taxon>
        <taxon>Sphingobacteriaceae</taxon>
        <taxon>Pedobacter</taxon>
    </lineage>
</organism>
<name>A0A1H9MKR6_9SPHI</name>
<protein>
    <submittedName>
        <fullName evidence="1">Uncharacterized protein</fullName>
    </submittedName>
</protein>
<evidence type="ECO:0000313" key="2">
    <source>
        <dbReference type="Proteomes" id="UP000199572"/>
    </source>
</evidence>
<sequence>MLALKLNRYLSVVELLGHGDAWGQSVNFLNIEIRL</sequence>